<evidence type="ECO:0000256" key="1">
    <source>
        <dbReference type="ARBA" id="ARBA00004651"/>
    </source>
</evidence>
<evidence type="ECO:0000313" key="9">
    <source>
        <dbReference type="Proteomes" id="UP001597102"/>
    </source>
</evidence>
<dbReference type="Pfam" id="PF01292">
    <property type="entry name" value="Ni_hydr_CYTB"/>
    <property type="match status" value="1"/>
</dbReference>
<evidence type="ECO:0000259" key="7">
    <source>
        <dbReference type="Pfam" id="PF01292"/>
    </source>
</evidence>
<keyword evidence="4 6" id="KW-1133">Transmembrane helix</keyword>
<dbReference type="Proteomes" id="UP001597102">
    <property type="component" value="Unassembled WGS sequence"/>
</dbReference>
<keyword evidence="2" id="KW-1003">Cell membrane</keyword>
<sequence length="216" mass="23715">MTVETGGDPALLEDDPKRRGETAVQDKGWTYVWDPFVRVFHWATVLLFAVAYITGDEIMVVHVWAGYAIATLVTLRVIWGFVGPEHARFSDFIYKPSTVLRYFSDLLRRKAERHLGHSPAGGVMIVALLIGLAVTCGSGAVQYALEDGAGPLSLVLTQVPKGQHSTLLALTHETHELVANLTLALAVVHLSAVLFASYAYRENLIRAMVSGYKRPN</sequence>
<gene>
    <name evidence="8" type="ORF">ACFQ2F_13075</name>
</gene>
<organism evidence="8 9">
    <name type="scientific">Methyloligella solikamskensis</name>
    <dbReference type="NCBI Taxonomy" id="1177756"/>
    <lineage>
        <taxon>Bacteria</taxon>
        <taxon>Pseudomonadati</taxon>
        <taxon>Pseudomonadota</taxon>
        <taxon>Alphaproteobacteria</taxon>
        <taxon>Hyphomicrobiales</taxon>
        <taxon>Hyphomicrobiaceae</taxon>
        <taxon>Methyloligella</taxon>
    </lineage>
</organism>
<reference evidence="9" key="1">
    <citation type="journal article" date="2019" name="Int. J. Syst. Evol. Microbiol.">
        <title>The Global Catalogue of Microorganisms (GCM) 10K type strain sequencing project: providing services to taxonomists for standard genome sequencing and annotation.</title>
        <authorList>
            <consortium name="The Broad Institute Genomics Platform"/>
            <consortium name="The Broad Institute Genome Sequencing Center for Infectious Disease"/>
            <person name="Wu L."/>
            <person name="Ma J."/>
        </authorList>
    </citation>
    <scope>NUCLEOTIDE SEQUENCE [LARGE SCALE GENOMIC DNA]</scope>
    <source>
        <strain evidence="9">CCUG 61697</strain>
    </source>
</reference>
<evidence type="ECO:0000256" key="2">
    <source>
        <dbReference type="ARBA" id="ARBA00022475"/>
    </source>
</evidence>
<dbReference type="PANTHER" id="PTHR30485:SF2">
    <property type="entry name" value="BLL0597 PROTEIN"/>
    <property type="match status" value="1"/>
</dbReference>
<dbReference type="EMBL" id="JBHTJO010000002">
    <property type="protein sequence ID" value="MFD0988030.1"/>
    <property type="molecule type" value="Genomic_DNA"/>
</dbReference>
<feature type="transmembrane region" description="Helical" evidence="6">
    <location>
        <begin position="123"/>
        <end position="145"/>
    </location>
</feature>
<dbReference type="PANTHER" id="PTHR30485">
    <property type="entry name" value="NI/FE-HYDROGENASE 1 B-TYPE CYTOCHROME SUBUNIT"/>
    <property type="match status" value="1"/>
</dbReference>
<evidence type="ECO:0000256" key="3">
    <source>
        <dbReference type="ARBA" id="ARBA00022692"/>
    </source>
</evidence>
<feature type="transmembrane region" description="Helical" evidence="6">
    <location>
        <begin position="36"/>
        <end position="55"/>
    </location>
</feature>
<dbReference type="InterPro" id="IPR011577">
    <property type="entry name" value="Cyt_b561_bac/Ni-Hgenase"/>
</dbReference>
<protein>
    <submittedName>
        <fullName evidence="8">Cytochrome b/b6 domain-containing protein</fullName>
    </submittedName>
</protein>
<dbReference type="SUPFAM" id="SSF81342">
    <property type="entry name" value="Transmembrane di-heme cytochromes"/>
    <property type="match status" value="1"/>
</dbReference>
<feature type="domain" description="Cytochrome b561 bacterial/Ni-hydrogenase" evidence="7">
    <location>
        <begin position="32"/>
        <end position="211"/>
    </location>
</feature>
<evidence type="ECO:0000256" key="4">
    <source>
        <dbReference type="ARBA" id="ARBA00022989"/>
    </source>
</evidence>
<dbReference type="InterPro" id="IPR051542">
    <property type="entry name" value="Hydrogenase_cytochrome"/>
</dbReference>
<dbReference type="InterPro" id="IPR016174">
    <property type="entry name" value="Di-haem_cyt_TM"/>
</dbReference>
<keyword evidence="9" id="KW-1185">Reference proteome</keyword>
<comment type="subcellular location">
    <subcellularLocation>
        <location evidence="1">Cell membrane</location>
        <topology evidence="1">Multi-pass membrane protein</topology>
    </subcellularLocation>
</comment>
<feature type="transmembrane region" description="Helical" evidence="6">
    <location>
        <begin position="61"/>
        <end position="82"/>
    </location>
</feature>
<accession>A0ABW3JD05</accession>
<evidence type="ECO:0000256" key="5">
    <source>
        <dbReference type="ARBA" id="ARBA00023136"/>
    </source>
</evidence>
<dbReference type="Gene3D" id="1.20.950.20">
    <property type="entry name" value="Transmembrane di-heme cytochromes, Chain C"/>
    <property type="match status" value="1"/>
</dbReference>
<proteinExistence type="predicted"/>
<keyword evidence="3 6" id="KW-0812">Transmembrane</keyword>
<comment type="caution">
    <text evidence="8">The sequence shown here is derived from an EMBL/GenBank/DDBJ whole genome shotgun (WGS) entry which is preliminary data.</text>
</comment>
<evidence type="ECO:0000313" key="8">
    <source>
        <dbReference type="EMBL" id="MFD0988030.1"/>
    </source>
</evidence>
<name>A0ABW3JD05_9HYPH</name>
<evidence type="ECO:0000256" key="6">
    <source>
        <dbReference type="SAM" id="Phobius"/>
    </source>
</evidence>
<dbReference type="RefSeq" id="WP_379090766.1">
    <property type="nucleotide sequence ID" value="NZ_JBHTJO010000002.1"/>
</dbReference>
<keyword evidence="5 6" id="KW-0472">Membrane</keyword>
<feature type="transmembrane region" description="Helical" evidence="6">
    <location>
        <begin position="177"/>
        <end position="200"/>
    </location>
</feature>